<feature type="signal peptide" evidence="1">
    <location>
        <begin position="1"/>
        <end position="19"/>
    </location>
</feature>
<dbReference type="InterPro" id="IPR036880">
    <property type="entry name" value="Kunitz_BPTI_sf"/>
</dbReference>
<dbReference type="Proteomes" id="UP000035880">
    <property type="component" value="Chromosome 2L"/>
</dbReference>
<gene>
    <name evidence="2" type="primary">Dsim\GD29122</name>
    <name evidence="2" type="ORF">Dsimw501_GD29122</name>
</gene>
<protein>
    <recommendedName>
        <fullName evidence="3">BPTI/Kunitz inhibitor domain-containing protein</fullName>
    </recommendedName>
</protein>
<dbReference type="GO" id="GO:0004867">
    <property type="term" value="F:serine-type endopeptidase inhibitor activity"/>
    <property type="evidence" value="ECO:0007669"/>
    <property type="project" value="InterPro"/>
</dbReference>
<evidence type="ECO:0000313" key="2">
    <source>
        <dbReference type="EMBL" id="KMY87954.1"/>
    </source>
</evidence>
<sequence>MRSIYMALILSCLCALITAQNPICGIKASFVGKCKGFAYIPRKHRCVRITGDCSGRGNFFKRLEDCKANCIDI</sequence>
<proteinExistence type="predicted"/>
<reference evidence="2" key="3">
    <citation type="submission" date="2015-04" db="EMBL/GenBank/DDBJ databases">
        <authorList>
            <consortium name="FlyBase"/>
        </authorList>
    </citation>
    <scope>NUCLEOTIDE SEQUENCE</scope>
    <source>
        <strain evidence="2">W501</strain>
    </source>
</reference>
<dbReference type="Bgee" id="FBgn0270412">
    <property type="expression patterns" value="Expressed in male reproductive system and 2 other cell types or tissues"/>
</dbReference>
<dbReference type="KEGG" id="dsi:Dsimw501_GD29122"/>
<evidence type="ECO:0000256" key="1">
    <source>
        <dbReference type="SAM" id="SignalP"/>
    </source>
</evidence>
<evidence type="ECO:0008006" key="3">
    <source>
        <dbReference type="Google" id="ProtNLM"/>
    </source>
</evidence>
<dbReference type="AlphaFoldDB" id="A0A0J9QW55"/>
<dbReference type="Gene3D" id="4.10.410.10">
    <property type="entry name" value="Pancreatic trypsin inhibitor Kunitz domain"/>
    <property type="match status" value="1"/>
</dbReference>
<keyword evidence="1" id="KW-0732">Signal</keyword>
<reference evidence="2" key="1">
    <citation type="journal article" date="2013" name="Genome Res.">
        <title>A second-generation assembly of the Drosophila simulans genome provides new insights into patterns of lineage-specific divergence.</title>
        <authorList>
            <person name="Hu T.T."/>
            <person name="Eisen M.B."/>
            <person name="Thornton K.R."/>
            <person name="Andolfatto P."/>
        </authorList>
    </citation>
    <scope>NUCLEOTIDE SEQUENCE [LARGE SCALE GENOMIC DNA]</scope>
    <source>
        <strain evidence="2">W501</strain>
    </source>
</reference>
<dbReference type="SUPFAM" id="SSF57362">
    <property type="entry name" value="BPTI-like"/>
    <property type="match status" value="1"/>
</dbReference>
<feature type="chain" id="PRO_5005320978" description="BPTI/Kunitz inhibitor domain-containing protein" evidence="1">
    <location>
        <begin position="20"/>
        <end position="73"/>
    </location>
</feature>
<name>A0A0J9QW55_DROSI</name>
<organism evidence="2">
    <name type="scientific">Drosophila simulans</name>
    <name type="common">Fruit fly</name>
    <dbReference type="NCBI Taxonomy" id="7240"/>
    <lineage>
        <taxon>Eukaryota</taxon>
        <taxon>Metazoa</taxon>
        <taxon>Ecdysozoa</taxon>
        <taxon>Arthropoda</taxon>
        <taxon>Hexapoda</taxon>
        <taxon>Insecta</taxon>
        <taxon>Pterygota</taxon>
        <taxon>Neoptera</taxon>
        <taxon>Endopterygota</taxon>
        <taxon>Diptera</taxon>
        <taxon>Brachycera</taxon>
        <taxon>Muscomorpha</taxon>
        <taxon>Ephydroidea</taxon>
        <taxon>Drosophilidae</taxon>
        <taxon>Drosophila</taxon>
        <taxon>Sophophora</taxon>
    </lineage>
</organism>
<accession>A0A0J9QW55</accession>
<dbReference type="OrthoDB" id="7861027at2759"/>
<dbReference type="EMBL" id="CM002910">
    <property type="protein sequence ID" value="KMY87954.1"/>
    <property type="molecule type" value="Genomic_DNA"/>
</dbReference>
<reference evidence="2" key="2">
    <citation type="submission" date="2014-06" db="EMBL/GenBank/DDBJ databases">
        <authorList>
            <person name="Hu T."/>
            <person name="Eisen M.B."/>
            <person name="Thornton K.R."/>
            <person name="Andolfatto P."/>
        </authorList>
    </citation>
    <scope>NUCLEOTIDE SEQUENCE</scope>
    <source>
        <strain evidence="2">W501</strain>
    </source>
</reference>